<keyword evidence="7" id="KW-1185">Reference proteome</keyword>
<keyword evidence="3" id="KW-0378">Hydrolase</keyword>
<feature type="compositionally biased region" description="Acidic residues" evidence="5">
    <location>
        <begin position="478"/>
        <end position="501"/>
    </location>
</feature>
<reference evidence="6 7" key="1">
    <citation type="journal article" date="2024" name="Microbiol. Resour. Announc.">
        <title>Genome annotations for the ascomycete fungi Trichoderma harzianum, Trichoderma aggressivum, and Purpureocillium lilacinum.</title>
        <authorList>
            <person name="Beijen E.P.W."/>
            <person name="Ohm R.A."/>
        </authorList>
    </citation>
    <scope>NUCLEOTIDE SEQUENCE [LARGE SCALE GENOMIC DNA]</scope>
    <source>
        <strain evidence="6 7">CBS 150709</strain>
    </source>
</reference>
<dbReference type="Pfam" id="PF09295">
    <property type="entry name" value="ChAPs"/>
    <property type="match status" value="1"/>
</dbReference>
<feature type="region of interest" description="Disordered" evidence="5">
    <location>
        <begin position="760"/>
        <end position="800"/>
    </location>
</feature>
<dbReference type="InterPro" id="IPR004130">
    <property type="entry name" value="Gpn"/>
</dbReference>
<feature type="region of interest" description="Disordered" evidence="5">
    <location>
        <begin position="436"/>
        <end position="553"/>
    </location>
</feature>
<accession>A0ABR0BR08</accession>
<protein>
    <submittedName>
        <fullName evidence="6">Uncharacterized protein</fullName>
    </submittedName>
</protein>
<proteinExistence type="inferred from homology"/>
<gene>
    <name evidence="6" type="ORF">Purlil1_9261</name>
</gene>
<evidence type="ECO:0000313" key="7">
    <source>
        <dbReference type="Proteomes" id="UP001287286"/>
    </source>
</evidence>
<evidence type="ECO:0000256" key="5">
    <source>
        <dbReference type="SAM" id="MobiDB-lite"/>
    </source>
</evidence>
<evidence type="ECO:0000256" key="4">
    <source>
        <dbReference type="ARBA" id="ARBA00023134"/>
    </source>
</evidence>
<evidence type="ECO:0000256" key="3">
    <source>
        <dbReference type="ARBA" id="ARBA00022801"/>
    </source>
</evidence>
<dbReference type="InterPro" id="IPR030230">
    <property type="entry name" value="Gpn1/Npa3/XAB1"/>
</dbReference>
<dbReference type="EMBL" id="JAWRVI010000041">
    <property type="protein sequence ID" value="KAK4086415.1"/>
    <property type="molecule type" value="Genomic_DNA"/>
</dbReference>
<evidence type="ECO:0000256" key="1">
    <source>
        <dbReference type="ARBA" id="ARBA00005290"/>
    </source>
</evidence>
<keyword evidence="2" id="KW-0547">Nucleotide-binding</keyword>
<feature type="compositionally biased region" description="Polar residues" evidence="5">
    <location>
        <begin position="540"/>
        <end position="550"/>
    </location>
</feature>
<dbReference type="PANTHER" id="PTHR31975:SF1">
    <property type="entry name" value="BUD SITE SELECTION PROTEIN 7-RELATED"/>
    <property type="match status" value="1"/>
</dbReference>
<dbReference type="InterPro" id="IPR011990">
    <property type="entry name" value="TPR-like_helical_dom_sf"/>
</dbReference>
<name>A0ABR0BR08_PURLI</name>
<organism evidence="6 7">
    <name type="scientific">Purpureocillium lilacinum</name>
    <name type="common">Paecilomyces lilacinus</name>
    <dbReference type="NCBI Taxonomy" id="33203"/>
    <lineage>
        <taxon>Eukaryota</taxon>
        <taxon>Fungi</taxon>
        <taxon>Dikarya</taxon>
        <taxon>Ascomycota</taxon>
        <taxon>Pezizomycotina</taxon>
        <taxon>Sordariomycetes</taxon>
        <taxon>Hypocreomycetidae</taxon>
        <taxon>Hypocreales</taxon>
        <taxon>Ophiocordycipitaceae</taxon>
        <taxon>Purpureocillium</taxon>
    </lineage>
</organism>
<evidence type="ECO:0000256" key="2">
    <source>
        <dbReference type="ARBA" id="ARBA00022741"/>
    </source>
</evidence>
<dbReference type="Gene3D" id="3.40.50.300">
    <property type="entry name" value="P-loop containing nucleotide triphosphate hydrolases"/>
    <property type="match status" value="1"/>
</dbReference>
<dbReference type="SUPFAM" id="SSF48452">
    <property type="entry name" value="TPR-like"/>
    <property type="match status" value="1"/>
</dbReference>
<feature type="compositionally biased region" description="Basic residues" evidence="5">
    <location>
        <begin position="786"/>
        <end position="800"/>
    </location>
</feature>
<comment type="similarity">
    <text evidence="1">Belongs to the GPN-loop GTPase family.</text>
</comment>
<evidence type="ECO:0000313" key="6">
    <source>
        <dbReference type="EMBL" id="KAK4086415.1"/>
    </source>
</evidence>
<dbReference type="Proteomes" id="UP001287286">
    <property type="component" value="Unassembled WGS sequence"/>
</dbReference>
<sequence length="1200" mass="134550">MVAPAVPDLTEEVLHESIDARTESLVALRELGPPDLVHLVKQGVRNSGKQTGIYHHVTGVDASSSASLAAYINTLTYKDNGPNATSKIVEGVYCCYNAFSRLDMRVHVSIPGTVESYCVDERGEKRKASDELWLETYLCSVLRAYSYADDGSGDTIRRIVGVRRFNPVTNTETEHRFLHAAEQLFFRGWQLGSDSVVQVPTNVSNHLTTGLLKYLQTTGRYASGINLFEKLRTQSVEVSSLLAKVLFMGNEEVSGVKTLYHSLQETPMDYVMLDAQAEFLIKKAQKAETPEVKEERLRMALGCADRSTIAAPSEFGTWARLAQVYVAMEDWENALTTLNSCPMFTYQDKDTPVIPEPKEVHLPILPETRLDEIDSEPESRFSEQVDGSLLGLRAAAYRGTFKEAYKILTEMTAKIGWDQLLKIRSNVFVMEDEYRTEKQEATGAPSKRSPSLDGLRGTPDPTANGGETAATDEKEGTEAEDSEKDEKNGDEEADETEDNEETLAPNGHSNGLEKPSNTVGPQEVKADSDNVRPYPIAEESVNTNERQNTSNDEHLSKLNTKRLCERWLDSLFMVLYEDLRVYTIWRTQMAQYRAQQMQYKKSAEEWEILGALAERLQHLDEAVEAYRACLSLRFSPKALAGVLRVFEKTKSTRETVASVIRLVTWQYRWYSEFSPELLHTIRTLIEDEGAVKVRSIIQATSLPQNVLDLTHHYAALCATFRSSGTDGGAGAAAAGQLTSGAAKFLESARQSFHFPFHHHHTRTETARSHSHLTNTSARPSETHPSWRPRRQQAMPRARRPRWPLSASAWQVRLPLRRIPREKPAAHPDLRVHTGSGKTTFMQRINAHLHEKQTPPYVINLDPAVLSVPFESNIDIRDSVNYEEVMKQYNLGPNGGILTSLNLFATKVDQIVNLLEKRAQPDPQKPDRKPIEKILVDTPGQIEAFVWSASGTILLESLASSFPTVIAYVIDTPRTASTSTFMSNMLYACSILYKTKLPMILVFNKTDVKDASFAKEWMTDFEAFQAALQRDEESDALGGVEGGGHGGSGYMGSLLNSMSLMLEEFYSHLSMVGVSSFMGTGIDEFFEAVEGKRQEFMQDYYPELQRRRAERENQRQASRDKELGKMMEGMSVDKQQQSQSQQQAADDSDDVDVASDNDSDDSDEEIKKEGLQERYNAAMGDNEDSIVADASFAKYLHKQRQ</sequence>
<dbReference type="PANTHER" id="PTHR31975">
    <property type="entry name" value="BUD SITE SELECTION PROTEIN 7-RELATED"/>
    <property type="match status" value="1"/>
</dbReference>
<feature type="compositionally biased region" description="Low complexity" evidence="5">
    <location>
        <begin position="1131"/>
        <end position="1144"/>
    </location>
</feature>
<keyword evidence="4" id="KW-0342">GTP-binding</keyword>
<dbReference type="CDD" id="cd17870">
    <property type="entry name" value="GPN1"/>
    <property type="match status" value="1"/>
</dbReference>
<dbReference type="SUPFAM" id="SSF52540">
    <property type="entry name" value="P-loop containing nucleoside triphosphate hydrolases"/>
    <property type="match status" value="1"/>
</dbReference>
<dbReference type="Gene3D" id="1.25.40.10">
    <property type="entry name" value="Tetratricopeptide repeat domain"/>
    <property type="match status" value="2"/>
</dbReference>
<feature type="compositionally biased region" description="Polar residues" evidence="5">
    <location>
        <begin position="771"/>
        <end position="783"/>
    </location>
</feature>
<comment type="caution">
    <text evidence="6">The sequence shown here is derived from an EMBL/GenBank/DDBJ whole genome shotgun (WGS) entry which is preliminary data.</text>
</comment>
<dbReference type="InterPro" id="IPR015374">
    <property type="entry name" value="ChAPs"/>
</dbReference>
<feature type="region of interest" description="Disordered" evidence="5">
    <location>
        <begin position="1128"/>
        <end position="1183"/>
    </location>
</feature>
<dbReference type="InterPro" id="IPR027417">
    <property type="entry name" value="P-loop_NTPase"/>
</dbReference>
<dbReference type="Pfam" id="PF03029">
    <property type="entry name" value="ATP_bind_1"/>
    <property type="match status" value="1"/>
</dbReference>
<feature type="compositionally biased region" description="Acidic residues" evidence="5">
    <location>
        <begin position="1145"/>
        <end position="1163"/>
    </location>
</feature>